<dbReference type="Proteomes" id="UP001057402">
    <property type="component" value="Chromosome 11"/>
</dbReference>
<protein>
    <submittedName>
        <fullName evidence="1">Uncharacterized protein</fullName>
    </submittedName>
</protein>
<name>A0ACB9LIC9_9MYRT</name>
<keyword evidence="2" id="KW-1185">Reference proteome</keyword>
<accession>A0ACB9LIC9</accession>
<organism evidence="1 2">
    <name type="scientific">Melastoma candidum</name>
    <dbReference type="NCBI Taxonomy" id="119954"/>
    <lineage>
        <taxon>Eukaryota</taxon>
        <taxon>Viridiplantae</taxon>
        <taxon>Streptophyta</taxon>
        <taxon>Embryophyta</taxon>
        <taxon>Tracheophyta</taxon>
        <taxon>Spermatophyta</taxon>
        <taxon>Magnoliopsida</taxon>
        <taxon>eudicotyledons</taxon>
        <taxon>Gunneridae</taxon>
        <taxon>Pentapetalae</taxon>
        <taxon>rosids</taxon>
        <taxon>malvids</taxon>
        <taxon>Myrtales</taxon>
        <taxon>Melastomataceae</taxon>
        <taxon>Melastomatoideae</taxon>
        <taxon>Melastomateae</taxon>
        <taxon>Melastoma</taxon>
    </lineage>
</organism>
<proteinExistence type="predicted"/>
<dbReference type="EMBL" id="CM042890">
    <property type="protein sequence ID" value="KAI4311016.1"/>
    <property type="molecule type" value="Genomic_DNA"/>
</dbReference>
<gene>
    <name evidence="1" type="ORF">MLD38_035953</name>
</gene>
<evidence type="ECO:0000313" key="1">
    <source>
        <dbReference type="EMBL" id="KAI4311016.1"/>
    </source>
</evidence>
<reference evidence="2" key="1">
    <citation type="journal article" date="2023" name="Front. Plant Sci.">
        <title>Chromosomal-level genome assembly of Melastoma candidum provides insights into trichome evolution.</title>
        <authorList>
            <person name="Zhong Y."/>
            <person name="Wu W."/>
            <person name="Sun C."/>
            <person name="Zou P."/>
            <person name="Liu Y."/>
            <person name="Dai S."/>
            <person name="Zhou R."/>
        </authorList>
    </citation>
    <scope>NUCLEOTIDE SEQUENCE [LARGE SCALE GENOMIC DNA]</scope>
</reference>
<comment type="caution">
    <text evidence="1">The sequence shown here is derived from an EMBL/GenBank/DDBJ whole genome shotgun (WGS) entry which is preliminary data.</text>
</comment>
<evidence type="ECO:0000313" key="2">
    <source>
        <dbReference type="Proteomes" id="UP001057402"/>
    </source>
</evidence>
<sequence length="120" mass="12311">MGSMGGIALAAVTFLCAVLLFDQAVPCHRVSAARPLKTDHDRDRILPLMTIMDGDVVLAESLSRGTVPPSRSSPCTHIPGVSRGRCTLDVANISGGGSSRVPPNSAASADQVVGRIGSTS</sequence>